<feature type="compositionally biased region" description="Gly residues" evidence="9">
    <location>
        <begin position="459"/>
        <end position="473"/>
    </location>
</feature>
<evidence type="ECO:0000256" key="6">
    <source>
        <dbReference type="ARBA" id="ARBA00023136"/>
    </source>
</evidence>
<evidence type="ECO:0000256" key="7">
    <source>
        <dbReference type="ARBA" id="ARBA00023176"/>
    </source>
</evidence>
<dbReference type="GO" id="GO:0048268">
    <property type="term" value="P:clathrin coat assembly"/>
    <property type="evidence" value="ECO:0007669"/>
    <property type="project" value="InterPro"/>
</dbReference>
<dbReference type="PROSITE" id="PS50942">
    <property type="entry name" value="ENTH"/>
    <property type="match status" value="1"/>
</dbReference>
<dbReference type="Pfam" id="PF07651">
    <property type="entry name" value="ANTH"/>
    <property type="match status" value="1"/>
</dbReference>
<keyword evidence="12" id="KW-1185">Reference proteome</keyword>
<protein>
    <recommendedName>
        <fullName evidence="10">ENTH domain-containing protein</fullName>
    </recommendedName>
</protein>
<proteinExistence type="predicted"/>
<dbReference type="InterPro" id="IPR011417">
    <property type="entry name" value="ANTH_dom"/>
</dbReference>
<dbReference type="GO" id="GO:0005546">
    <property type="term" value="F:phosphatidylinositol-4,5-bisphosphate binding"/>
    <property type="evidence" value="ECO:0007669"/>
    <property type="project" value="TreeGrafter"/>
</dbReference>
<dbReference type="InterPro" id="IPR013809">
    <property type="entry name" value="ENTH"/>
</dbReference>
<comment type="caution">
    <text evidence="11">The sequence shown here is derived from an EMBL/GenBank/DDBJ whole genome shotgun (WGS) entry which is preliminary data.</text>
</comment>
<feature type="region of interest" description="Disordered" evidence="9">
    <location>
        <begin position="444"/>
        <end position="482"/>
    </location>
</feature>
<dbReference type="InterPro" id="IPR048050">
    <property type="entry name" value="ANTH_N_plant"/>
</dbReference>
<keyword evidence="4" id="KW-0254">Endocytosis</keyword>
<evidence type="ECO:0000256" key="4">
    <source>
        <dbReference type="ARBA" id="ARBA00022583"/>
    </source>
</evidence>
<keyword evidence="7" id="KW-0168">Coated pit</keyword>
<evidence type="ECO:0000256" key="8">
    <source>
        <dbReference type="ARBA" id="ARBA00023329"/>
    </source>
</evidence>
<dbReference type="Gene3D" id="1.25.40.90">
    <property type="match status" value="1"/>
</dbReference>
<dbReference type="GO" id="GO:0072583">
    <property type="term" value="P:clathrin-dependent endocytosis"/>
    <property type="evidence" value="ECO:0007669"/>
    <property type="project" value="InterPro"/>
</dbReference>
<dbReference type="EMBL" id="BSYO01000028">
    <property type="protein sequence ID" value="GMH24683.1"/>
    <property type="molecule type" value="Genomic_DNA"/>
</dbReference>
<dbReference type="FunFam" id="1.25.40.90:FF:000035">
    <property type="entry name" value="Putative clathrin assembly protein At4g40080"/>
    <property type="match status" value="1"/>
</dbReference>
<evidence type="ECO:0000256" key="3">
    <source>
        <dbReference type="ARBA" id="ARBA00004600"/>
    </source>
</evidence>
<dbReference type="GO" id="GO:0005905">
    <property type="term" value="C:clathrin-coated pit"/>
    <property type="evidence" value="ECO:0007669"/>
    <property type="project" value="UniProtKB-SubCell"/>
</dbReference>
<evidence type="ECO:0000256" key="5">
    <source>
        <dbReference type="ARBA" id="ARBA00023034"/>
    </source>
</evidence>
<reference evidence="11" key="1">
    <citation type="submission" date="2023-05" db="EMBL/GenBank/DDBJ databases">
        <title>Nepenthes gracilis genome sequencing.</title>
        <authorList>
            <person name="Fukushima K."/>
        </authorList>
    </citation>
    <scope>NUCLEOTIDE SEQUENCE</scope>
    <source>
        <strain evidence="11">SING2019-196</strain>
    </source>
</reference>
<feature type="domain" description="ENTH" evidence="10">
    <location>
        <begin position="25"/>
        <end position="164"/>
    </location>
</feature>
<dbReference type="InterPro" id="IPR008942">
    <property type="entry name" value="ENTH_VHS"/>
</dbReference>
<evidence type="ECO:0000256" key="9">
    <source>
        <dbReference type="SAM" id="MobiDB-lite"/>
    </source>
</evidence>
<organism evidence="11 12">
    <name type="scientific">Nepenthes gracilis</name>
    <name type="common">Slender pitcher plant</name>
    <dbReference type="NCBI Taxonomy" id="150966"/>
    <lineage>
        <taxon>Eukaryota</taxon>
        <taxon>Viridiplantae</taxon>
        <taxon>Streptophyta</taxon>
        <taxon>Embryophyta</taxon>
        <taxon>Tracheophyta</taxon>
        <taxon>Spermatophyta</taxon>
        <taxon>Magnoliopsida</taxon>
        <taxon>eudicotyledons</taxon>
        <taxon>Gunneridae</taxon>
        <taxon>Pentapetalae</taxon>
        <taxon>Caryophyllales</taxon>
        <taxon>Nepenthaceae</taxon>
        <taxon>Nepenthes</taxon>
    </lineage>
</organism>
<evidence type="ECO:0000313" key="11">
    <source>
        <dbReference type="EMBL" id="GMH24683.1"/>
    </source>
</evidence>
<dbReference type="GO" id="GO:0005794">
    <property type="term" value="C:Golgi apparatus"/>
    <property type="evidence" value="ECO:0007669"/>
    <property type="project" value="UniProtKB-SubCell"/>
</dbReference>
<dbReference type="AlphaFoldDB" id="A0AAD3T892"/>
<evidence type="ECO:0000259" key="10">
    <source>
        <dbReference type="PROSITE" id="PS50942"/>
    </source>
</evidence>
<dbReference type="GO" id="GO:0006900">
    <property type="term" value="P:vesicle budding from membrane"/>
    <property type="evidence" value="ECO:0007669"/>
    <property type="project" value="TreeGrafter"/>
</dbReference>
<dbReference type="PANTHER" id="PTHR22951">
    <property type="entry name" value="CLATHRIN ASSEMBLY PROTEIN"/>
    <property type="match status" value="1"/>
</dbReference>
<dbReference type="Proteomes" id="UP001279734">
    <property type="component" value="Unassembled WGS sequence"/>
</dbReference>
<dbReference type="SMART" id="SM00273">
    <property type="entry name" value="ENTH"/>
    <property type="match status" value="1"/>
</dbReference>
<name>A0AAD3T892_NEPGR</name>
<dbReference type="InterPro" id="IPR045192">
    <property type="entry name" value="AP180-like"/>
</dbReference>
<evidence type="ECO:0000313" key="12">
    <source>
        <dbReference type="Proteomes" id="UP001279734"/>
    </source>
</evidence>
<evidence type="ECO:0000256" key="2">
    <source>
        <dbReference type="ARBA" id="ARBA00004555"/>
    </source>
</evidence>
<evidence type="ECO:0000256" key="1">
    <source>
        <dbReference type="ARBA" id="ARBA00004132"/>
    </source>
</evidence>
<dbReference type="GO" id="GO:0005545">
    <property type="term" value="F:1-phosphatidylinositol binding"/>
    <property type="evidence" value="ECO:0007669"/>
    <property type="project" value="TreeGrafter"/>
</dbReference>
<keyword evidence="8" id="KW-0968">Cytoplasmic vesicle</keyword>
<gene>
    <name evidence="11" type="ORF">Nepgr_026526</name>
</gene>
<dbReference type="CDD" id="cd16987">
    <property type="entry name" value="ANTH_N_AP180_plant"/>
    <property type="match status" value="1"/>
</dbReference>
<keyword evidence="5" id="KW-0333">Golgi apparatus</keyword>
<dbReference type="GO" id="GO:0030136">
    <property type="term" value="C:clathrin-coated vesicle"/>
    <property type="evidence" value="ECO:0007669"/>
    <property type="project" value="UniProtKB-SubCell"/>
</dbReference>
<dbReference type="GO" id="GO:0032050">
    <property type="term" value="F:clathrin heavy chain binding"/>
    <property type="evidence" value="ECO:0007669"/>
    <property type="project" value="TreeGrafter"/>
</dbReference>
<accession>A0AAD3T892</accession>
<dbReference type="GO" id="GO:0000149">
    <property type="term" value="F:SNARE binding"/>
    <property type="evidence" value="ECO:0007669"/>
    <property type="project" value="TreeGrafter"/>
</dbReference>
<dbReference type="PANTHER" id="PTHR22951:SF76">
    <property type="entry name" value="OS09G0468150 PROTEIN"/>
    <property type="match status" value="1"/>
</dbReference>
<keyword evidence="6" id="KW-0472">Membrane</keyword>
<dbReference type="SUPFAM" id="SSF48464">
    <property type="entry name" value="ENTH/VHS domain"/>
    <property type="match status" value="1"/>
</dbReference>
<sequence length="518" mass="55029">MGLIGDIIGTMKDKASMSKEAFFVYKPRIHHPVRICVLKATTHLPAAAPPHHHHLSNLLSLGNGPRATASAVIDALMDRLHKTTSSSVALKCLFTLHVIIQDGSFILHDQLAVFPYSGGRNYLKLSDFRDDSSPTSWELSAWIRWYAKFLEQIISTSRILGYFLYSNSGRLEREKAKETAASLLNTDLSREIDSLISVLEEIVRSPEPLYGNLLVYEVIGLVGKDYSTTVAELVFRLAEFNERLSCLSFSDSVELVCALKRLDDCKDGLLALFPREEDSADAACRVARELIDKIVEVEGCKKEEKPAVRWERFETGSESARFGRRVLKTVDSVKFTSNRFTLHFADNLRPTDEPPTESIYTITTATNDPNNAVAAITALFNHPSAKLPLGGGVLPLDGASAGGTSAGGPGGDAEDGVGAVVGVNAGLDAGAGDGAETRVGDGAGTGVGDGDGAGECEGDGTGARVGDVTGEGEGVGDRVTADGDGVGAFLGEGTADIGEGAGACARQEVAKREKAKRT</sequence>
<comment type="subcellular location">
    <subcellularLocation>
        <location evidence="1">Cytoplasmic vesicle</location>
        <location evidence="1">Clathrin-coated vesicle</location>
    </subcellularLocation>
    <subcellularLocation>
        <location evidence="2">Golgi apparatus</location>
    </subcellularLocation>
    <subcellularLocation>
        <location evidence="3">Membrane</location>
        <location evidence="3">Clathrin-coated pit</location>
    </subcellularLocation>
</comment>